<dbReference type="Pfam" id="PF00498">
    <property type="entry name" value="FHA"/>
    <property type="match status" value="1"/>
</dbReference>
<dbReference type="InterPro" id="IPR000253">
    <property type="entry name" value="FHA_dom"/>
</dbReference>
<organism evidence="3 4">
    <name type="scientific">Kluyveromyces marxianus</name>
    <name type="common">Yeast</name>
    <name type="synonym">Candida kefyr</name>
    <dbReference type="NCBI Taxonomy" id="4911"/>
    <lineage>
        <taxon>Eukaryota</taxon>
        <taxon>Fungi</taxon>
        <taxon>Dikarya</taxon>
        <taxon>Ascomycota</taxon>
        <taxon>Saccharomycotina</taxon>
        <taxon>Saccharomycetes</taxon>
        <taxon>Saccharomycetales</taxon>
        <taxon>Saccharomycetaceae</taxon>
        <taxon>Kluyveromyces</taxon>
    </lineage>
</organism>
<evidence type="ECO:0000313" key="3">
    <source>
        <dbReference type="EMBL" id="QGN14123.1"/>
    </source>
</evidence>
<feature type="compositionally biased region" description="Polar residues" evidence="1">
    <location>
        <begin position="61"/>
        <end position="71"/>
    </location>
</feature>
<protein>
    <submittedName>
        <fullName evidence="3">Protein PLM2</fullName>
    </submittedName>
</protein>
<feature type="compositionally biased region" description="Polar residues" evidence="1">
    <location>
        <begin position="1"/>
        <end position="23"/>
    </location>
</feature>
<feature type="region of interest" description="Disordered" evidence="1">
    <location>
        <begin position="312"/>
        <end position="404"/>
    </location>
</feature>
<dbReference type="SUPFAM" id="SSF49879">
    <property type="entry name" value="SMAD/FHA domain"/>
    <property type="match status" value="1"/>
</dbReference>
<feature type="compositionally biased region" description="Basic residues" evidence="1">
    <location>
        <begin position="378"/>
        <end position="397"/>
    </location>
</feature>
<feature type="domain" description="FHA" evidence="2">
    <location>
        <begin position="112"/>
        <end position="164"/>
    </location>
</feature>
<dbReference type="Gene3D" id="2.60.200.20">
    <property type="match status" value="1"/>
</dbReference>
<evidence type="ECO:0000313" key="4">
    <source>
        <dbReference type="Proteomes" id="UP000422736"/>
    </source>
</evidence>
<name>A0ABX6EV34_KLUMA</name>
<accession>A0ABX6EV34</accession>
<feature type="region of interest" description="Disordered" evidence="1">
    <location>
        <begin position="1"/>
        <end position="73"/>
    </location>
</feature>
<gene>
    <name evidence="3" type="primary">PLM2</name>
    <name evidence="3" type="ORF">FIM1_776</name>
</gene>
<dbReference type="SMART" id="SM00240">
    <property type="entry name" value="FHA"/>
    <property type="match status" value="1"/>
</dbReference>
<evidence type="ECO:0000256" key="1">
    <source>
        <dbReference type="SAM" id="MobiDB-lite"/>
    </source>
</evidence>
<dbReference type="EMBL" id="CP015054">
    <property type="protein sequence ID" value="QGN14123.1"/>
    <property type="molecule type" value="Genomic_DNA"/>
</dbReference>
<keyword evidence="4" id="KW-1185">Reference proteome</keyword>
<evidence type="ECO:0000259" key="2">
    <source>
        <dbReference type="PROSITE" id="PS50006"/>
    </source>
</evidence>
<sequence>MDSQFPPSSPIASSHQYDLQNPFYQPEKDADGVHSSPTLRLFKNKDETKKEPRKDYPTPHPSSTTGRSSSPVRGLVDEIASSDYEIERQLETELKKVNLIDITLDPRDSSRLCIGRKKSVCDIHLPRAKNISRQHAFISYISESNEIKLECNGTNGLVVSFPRKLSHVLIKRLKSSNVYELVTNDKVGNGVAVTSEEKELLKSTYLTSFVLLKGESVIMPYMKDTIIDFRRCEGRLRLQDVTTDEEDAANATETEDEAERTEVHLGDLNDNENKFVFHSGDSKKTIIPLKEIERSPPTPKCKVPSVSPIAIRNSTLSNPSNVEKTEEKTEEKPTMTPYSSFTLKTPTAPKKVETIKLLESNSTPINRKSGEISDENRRRKLNTPSPKKKLKKKSRKQNTHEELSSEDILAGLTAKGIDYRELQHVLANHLAFSNIQQVPLFQLQDVNSTISNLSRTQLRAILNDEQCIGVIYRTGKDAAGKPLDEEYYYDMENDPDNDRRQLVASLKGGRSGLRSCRRVHKQYFWKKPAK</sequence>
<dbReference type="CDD" id="cd22699">
    <property type="entry name" value="FHA_PLM2-like"/>
    <property type="match status" value="1"/>
</dbReference>
<reference evidence="3 4" key="1">
    <citation type="submission" date="2016-03" db="EMBL/GenBank/DDBJ databases">
        <title>How can Kluyveromyces marxianus grow so fast - potential evolutionary course in Saccharomyces Complex revealed by comparative genomics.</title>
        <authorList>
            <person name="Mo W."/>
            <person name="Lu W."/>
            <person name="Yang X."/>
            <person name="Qi J."/>
            <person name="Lv H."/>
        </authorList>
    </citation>
    <scope>NUCLEOTIDE SEQUENCE [LARGE SCALE GENOMIC DNA]</scope>
    <source>
        <strain evidence="3 4">FIM1</strain>
    </source>
</reference>
<dbReference type="Proteomes" id="UP000422736">
    <property type="component" value="Chromosome 1"/>
</dbReference>
<feature type="compositionally biased region" description="Basic and acidic residues" evidence="1">
    <location>
        <begin position="368"/>
        <end position="377"/>
    </location>
</feature>
<feature type="compositionally biased region" description="Basic and acidic residues" evidence="1">
    <location>
        <begin position="43"/>
        <end position="57"/>
    </location>
</feature>
<dbReference type="PROSITE" id="PS50006">
    <property type="entry name" value="FHA_DOMAIN"/>
    <property type="match status" value="1"/>
</dbReference>
<feature type="compositionally biased region" description="Basic and acidic residues" evidence="1">
    <location>
        <begin position="323"/>
        <end position="333"/>
    </location>
</feature>
<dbReference type="InterPro" id="IPR008984">
    <property type="entry name" value="SMAD_FHA_dom_sf"/>
</dbReference>
<proteinExistence type="predicted"/>
<feature type="compositionally biased region" description="Polar residues" evidence="1">
    <location>
        <begin position="312"/>
        <end position="322"/>
    </location>
</feature>
<feature type="compositionally biased region" description="Polar residues" evidence="1">
    <location>
        <begin position="336"/>
        <end position="345"/>
    </location>
</feature>